<sequence length="109" mass="12810">MTWMTGIVYWFIKGIYIIDQLSLAILMGGSAVGFIYYLSSKSKPNFDFFKFPLLVTFFVVMYYILEASLYINTIIYLVALWVLFLIVFFLRNKNSGSFFKKIVECCKSW</sequence>
<dbReference type="Proteomes" id="UP000231143">
    <property type="component" value="Unassembled WGS sequence"/>
</dbReference>
<reference evidence="2 3" key="1">
    <citation type="submission" date="2017-09" db="EMBL/GenBank/DDBJ databases">
        <title>Depth-based differentiation of microbial function through sediment-hosted aquifers and enrichment of novel symbionts in the deep terrestrial subsurface.</title>
        <authorList>
            <person name="Probst A.J."/>
            <person name="Ladd B."/>
            <person name="Jarett J.K."/>
            <person name="Geller-Mcgrath D.E."/>
            <person name="Sieber C.M."/>
            <person name="Emerson J.B."/>
            <person name="Anantharaman K."/>
            <person name="Thomas B.C."/>
            <person name="Malmstrom R."/>
            <person name="Stieglmeier M."/>
            <person name="Klingl A."/>
            <person name="Woyke T."/>
            <person name="Ryan C.M."/>
            <person name="Banfield J.F."/>
        </authorList>
    </citation>
    <scope>NUCLEOTIDE SEQUENCE [LARGE SCALE GENOMIC DNA]</scope>
    <source>
        <strain evidence="2">CG22_combo_CG10-13_8_21_14_all_36_13</strain>
    </source>
</reference>
<evidence type="ECO:0000256" key="1">
    <source>
        <dbReference type="SAM" id="Phobius"/>
    </source>
</evidence>
<evidence type="ECO:0000313" key="3">
    <source>
        <dbReference type="Proteomes" id="UP000231143"/>
    </source>
</evidence>
<organism evidence="2 3">
    <name type="scientific">Candidatus Campbellbacteria bacterium CG22_combo_CG10-13_8_21_14_all_36_13</name>
    <dbReference type="NCBI Taxonomy" id="1974529"/>
    <lineage>
        <taxon>Bacteria</taxon>
        <taxon>Candidatus Campbelliibacteriota</taxon>
    </lineage>
</organism>
<accession>A0A2H0E0D7</accession>
<name>A0A2H0E0D7_9BACT</name>
<dbReference type="EMBL" id="PCTT01000013">
    <property type="protein sequence ID" value="PIP87290.1"/>
    <property type="molecule type" value="Genomic_DNA"/>
</dbReference>
<feature type="transmembrane region" description="Helical" evidence="1">
    <location>
        <begin position="48"/>
        <end position="65"/>
    </location>
</feature>
<protein>
    <submittedName>
        <fullName evidence="2">Uncharacterized protein</fullName>
    </submittedName>
</protein>
<feature type="transmembrane region" description="Helical" evidence="1">
    <location>
        <begin position="15"/>
        <end position="36"/>
    </location>
</feature>
<proteinExistence type="predicted"/>
<evidence type="ECO:0000313" key="2">
    <source>
        <dbReference type="EMBL" id="PIP87290.1"/>
    </source>
</evidence>
<keyword evidence="1" id="KW-1133">Transmembrane helix</keyword>
<feature type="transmembrane region" description="Helical" evidence="1">
    <location>
        <begin position="71"/>
        <end position="90"/>
    </location>
</feature>
<gene>
    <name evidence="2" type="ORF">COW81_01055</name>
</gene>
<keyword evidence="1" id="KW-0812">Transmembrane</keyword>
<keyword evidence="1" id="KW-0472">Membrane</keyword>
<comment type="caution">
    <text evidence="2">The sequence shown here is derived from an EMBL/GenBank/DDBJ whole genome shotgun (WGS) entry which is preliminary data.</text>
</comment>
<dbReference type="AlphaFoldDB" id="A0A2H0E0D7"/>